<sequence length="123" mass="14044">MDEAERLQAENGELKAMLAKLLERVDDLLARIRIPTMLGLTLEFEPRLDYARVAPSPKGLWQSGTYHQSQGIGLLARTPLVNLYYLEVSYGQRSRTGPGPRLPSNRQFTVAFGTQPFDLWRRR</sequence>
<reference evidence="2" key="1">
    <citation type="submission" date="2016-10" db="EMBL/GenBank/DDBJ databases">
        <title>Sequence of Gallionella enrichment culture.</title>
        <authorList>
            <person name="Poehlein A."/>
            <person name="Muehling M."/>
            <person name="Daniel R."/>
        </authorList>
    </citation>
    <scope>NUCLEOTIDE SEQUENCE</scope>
</reference>
<comment type="caution">
    <text evidence="2">The sequence shown here is derived from an EMBL/GenBank/DDBJ whole genome shotgun (WGS) entry which is preliminary data.</text>
</comment>
<feature type="coiled-coil region" evidence="1">
    <location>
        <begin position="4"/>
        <end position="31"/>
    </location>
</feature>
<name>A0A1J5NX18_9ZZZZ</name>
<dbReference type="EMBL" id="MLJW01009115">
    <property type="protein sequence ID" value="OIQ63314.1"/>
    <property type="molecule type" value="Genomic_DNA"/>
</dbReference>
<gene>
    <name evidence="2" type="ORF">GALL_551440</name>
</gene>
<accession>A0A1J5NX18</accession>
<evidence type="ECO:0000313" key="2">
    <source>
        <dbReference type="EMBL" id="OIQ63314.1"/>
    </source>
</evidence>
<evidence type="ECO:0000256" key="1">
    <source>
        <dbReference type="SAM" id="Coils"/>
    </source>
</evidence>
<dbReference type="AlphaFoldDB" id="A0A1J5NX18"/>
<proteinExistence type="predicted"/>
<organism evidence="2">
    <name type="scientific">mine drainage metagenome</name>
    <dbReference type="NCBI Taxonomy" id="410659"/>
    <lineage>
        <taxon>unclassified sequences</taxon>
        <taxon>metagenomes</taxon>
        <taxon>ecological metagenomes</taxon>
    </lineage>
</organism>
<protein>
    <submittedName>
        <fullName evidence="2">Uncharacterized protein</fullName>
    </submittedName>
</protein>
<keyword evidence="1" id="KW-0175">Coiled coil</keyword>